<gene>
    <name evidence="2" type="ORF">Tsubulata_028991</name>
</gene>
<name>A0A9Q0F505_9ROSI</name>
<accession>A0A9Q0F505</accession>
<sequence length="458" mass="52610">MVAAKRVRETPFLLPSYHKRKKNDDDDVYNIDGGSVNLPDDVLDNILSFLPIRKAMQVGILSTRFSKSWLSSRRLEFGKEFARERGGADYMFILKKVFDLHAGPSIQSVKLYLNPKGKVEDLWVEGWIKKSIAKGVEELDLDFHEAGHHYGLSSALVDIETLRILKLASCRFEVPVKLRGLRFLNTLVLRKMDISSLSTDTLFCSCLSLETLDLAHVYGVSHLKIVARSLERFKVLKIVNCSRICSIHIDAPTLNSIHYCGSVPTFKVVDVSQLDDLMLNFRPSIRYSTDCFQLGDLVNCLSHVRVLTTTSTFLEGLCRGILTELRFCLPNMKEFHLFMEGALYCSPYDIAAFLKNCPALEQIFIDLNEFSFYCGLYWEFHQQPEFEKLFVPFHNLRIIKLEGFKFDTYELELAKFFLERAFNLEELALITRKHCPHLITKAALNIYNSGPEHLQRPE</sequence>
<dbReference type="InterPro" id="IPR032675">
    <property type="entry name" value="LRR_dom_sf"/>
</dbReference>
<organism evidence="2 3">
    <name type="scientific">Turnera subulata</name>
    <dbReference type="NCBI Taxonomy" id="218843"/>
    <lineage>
        <taxon>Eukaryota</taxon>
        <taxon>Viridiplantae</taxon>
        <taxon>Streptophyta</taxon>
        <taxon>Embryophyta</taxon>
        <taxon>Tracheophyta</taxon>
        <taxon>Spermatophyta</taxon>
        <taxon>Magnoliopsida</taxon>
        <taxon>eudicotyledons</taxon>
        <taxon>Gunneridae</taxon>
        <taxon>Pentapetalae</taxon>
        <taxon>rosids</taxon>
        <taxon>fabids</taxon>
        <taxon>Malpighiales</taxon>
        <taxon>Passifloraceae</taxon>
        <taxon>Turnera</taxon>
    </lineage>
</organism>
<reference evidence="2" key="2">
    <citation type="journal article" date="2023" name="Plants (Basel)">
        <title>Annotation of the Turnera subulata (Passifloraceae) Draft Genome Reveals the S-Locus Evolved after the Divergence of Turneroideae from Passifloroideae in a Stepwise Manner.</title>
        <authorList>
            <person name="Henning P.M."/>
            <person name="Roalson E.H."/>
            <person name="Mir W."/>
            <person name="McCubbin A.G."/>
            <person name="Shore J.S."/>
        </authorList>
    </citation>
    <scope>NUCLEOTIDE SEQUENCE</scope>
    <source>
        <strain evidence="2">F60SS</strain>
    </source>
</reference>
<feature type="domain" description="At1g61320/AtMIF1 LRR" evidence="1">
    <location>
        <begin position="100"/>
        <end position="436"/>
    </location>
</feature>
<evidence type="ECO:0000259" key="1">
    <source>
        <dbReference type="Pfam" id="PF23622"/>
    </source>
</evidence>
<dbReference type="AlphaFoldDB" id="A0A9Q0F505"/>
<dbReference type="InterPro" id="IPR036047">
    <property type="entry name" value="F-box-like_dom_sf"/>
</dbReference>
<protein>
    <recommendedName>
        <fullName evidence="1">At1g61320/AtMIF1 LRR domain-containing protein</fullName>
    </recommendedName>
</protein>
<comment type="caution">
    <text evidence="2">The sequence shown here is derived from an EMBL/GenBank/DDBJ whole genome shotgun (WGS) entry which is preliminary data.</text>
</comment>
<dbReference type="SUPFAM" id="SSF81383">
    <property type="entry name" value="F-box domain"/>
    <property type="match status" value="1"/>
</dbReference>
<dbReference type="OrthoDB" id="673865at2759"/>
<reference evidence="2" key="1">
    <citation type="submission" date="2022-02" db="EMBL/GenBank/DDBJ databases">
        <authorList>
            <person name="Henning P.M."/>
            <person name="McCubbin A.G."/>
            <person name="Shore J.S."/>
        </authorList>
    </citation>
    <scope>NUCLEOTIDE SEQUENCE</scope>
    <source>
        <strain evidence="2">F60SS</strain>
        <tissue evidence="2">Leaves</tissue>
    </source>
</reference>
<dbReference type="InterPro" id="IPR055357">
    <property type="entry name" value="LRR_At1g61320_AtMIF1"/>
</dbReference>
<evidence type="ECO:0000313" key="2">
    <source>
        <dbReference type="EMBL" id="KAJ4825113.1"/>
    </source>
</evidence>
<dbReference type="EMBL" id="JAKUCV010006998">
    <property type="protein sequence ID" value="KAJ4825113.1"/>
    <property type="molecule type" value="Genomic_DNA"/>
</dbReference>
<dbReference type="PANTHER" id="PTHR34145:SF28">
    <property type="entry name" value="F-BOX DOMAIN-CONTAINING PROTEIN"/>
    <property type="match status" value="1"/>
</dbReference>
<keyword evidence="3" id="KW-1185">Reference proteome</keyword>
<dbReference type="PANTHER" id="PTHR34145">
    <property type="entry name" value="OS02G0105600 PROTEIN"/>
    <property type="match status" value="1"/>
</dbReference>
<dbReference type="SUPFAM" id="SSF52047">
    <property type="entry name" value="RNI-like"/>
    <property type="match status" value="1"/>
</dbReference>
<proteinExistence type="predicted"/>
<dbReference type="Pfam" id="PF23622">
    <property type="entry name" value="LRR_At1g61320_AtMIF1"/>
    <property type="match status" value="1"/>
</dbReference>
<dbReference type="Proteomes" id="UP001141552">
    <property type="component" value="Unassembled WGS sequence"/>
</dbReference>
<dbReference type="InterPro" id="IPR053772">
    <property type="entry name" value="At1g61320/At1g61330-like"/>
</dbReference>
<evidence type="ECO:0000313" key="3">
    <source>
        <dbReference type="Proteomes" id="UP001141552"/>
    </source>
</evidence>
<dbReference type="Gene3D" id="3.80.10.10">
    <property type="entry name" value="Ribonuclease Inhibitor"/>
    <property type="match status" value="1"/>
</dbReference>